<proteinExistence type="predicted"/>
<name>A0A4C1X455_EUMVA</name>
<keyword evidence="2" id="KW-1185">Reference proteome</keyword>
<dbReference type="Proteomes" id="UP000299102">
    <property type="component" value="Unassembled WGS sequence"/>
</dbReference>
<gene>
    <name evidence="1" type="ORF">EVAR_33377_1</name>
</gene>
<accession>A0A4C1X455</accession>
<dbReference type="AlphaFoldDB" id="A0A4C1X455"/>
<evidence type="ECO:0000313" key="2">
    <source>
        <dbReference type="Proteomes" id="UP000299102"/>
    </source>
</evidence>
<protein>
    <submittedName>
        <fullName evidence="1">Uncharacterized protein</fullName>
    </submittedName>
</protein>
<sequence>MLSSSREPASALAVCFGSGSVSKNELCSFGAKLSYWRRRRRGVSGSGAYSSAMYVILKSAATSAVHGRSVPTLGLLPEKPTAALASHVASPTASPLTFYSSVACS</sequence>
<comment type="caution">
    <text evidence="1">The sequence shown here is derived from an EMBL/GenBank/DDBJ whole genome shotgun (WGS) entry which is preliminary data.</text>
</comment>
<dbReference type="EMBL" id="BGZK01000709">
    <property type="protein sequence ID" value="GBP57134.1"/>
    <property type="molecule type" value="Genomic_DNA"/>
</dbReference>
<reference evidence="1 2" key="1">
    <citation type="journal article" date="2019" name="Commun. Biol.">
        <title>The bagworm genome reveals a unique fibroin gene that provides high tensile strength.</title>
        <authorList>
            <person name="Kono N."/>
            <person name="Nakamura H."/>
            <person name="Ohtoshi R."/>
            <person name="Tomita M."/>
            <person name="Numata K."/>
            <person name="Arakawa K."/>
        </authorList>
    </citation>
    <scope>NUCLEOTIDE SEQUENCE [LARGE SCALE GENOMIC DNA]</scope>
</reference>
<organism evidence="1 2">
    <name type="scientific">Eumeta variegata</name>
    <name type="common">Bagworm moth</name>
    <name type="synonym">Eumeta japonica</name>
    <dbReference type="NCBI Taxonomy" id="151549"/>
    <lineage>
        <taxon>Eukaryota</taxon>
        <taxon>Metazoa</taxon>
        <taxon>Ecdysozoa</taxon>
        <taxon>Arthropoda</taxon>
        <taxon>Hexapoda</taxon>
        <taxon>Insecta</taxon>
        <taxon>Pterygota</taxon>
        <taxon>Neoptera</taxon>
        <taxon>Endopterygota</taxon>
        <taxon>Lepidoptera</taxon>
        <taxon>Glossata</taxon>
        <taxon>Ditrysia</taxon>
        <taxon>Tineoidea</taxon>
        <taxon>Psychidae</taxon>
        <taxon>Oiketicinae</taxon>
        <taxon>Eumeta</taxon>
    </lineage>
</organism>
<evidence type="ECO:0000313" key="1">
    <source>
        <dbReference type="EMBL" id="GBP57134.1"/>
    </source>
</evidence>